<dbReference type="EMBL" id="WBMS02000015">
    <property type="protein sequence ID" value="MWA02756.1"/>
    <property type="molecule type" value="Genomic_DNA"/>
</dbReference>
<dbReference type="InterPro" id="IPR013974">
    <property type="entry name" value="SAF"/>
</dbReference>
<evidence type="ECO:0000259" key="3">
    <source>
        <dbReference type="Pfam" id="PF08666"/>
    </source>
</evidence>
<accession>A0A6I4MKK6</accession>
<protein>
    <recommendedName>
        <fullName evidence="3">SAF domain-containing protein</fullName>
    </recommendedName>
</protein>
<feature type="domain" description="SAF" evidence="3">
    <location>
        <begin position="67"/>
        <end position="122"/>
    </location>
</feature>
<comment type="caution">
    <text evidence="4">The sequence shown here is derived from an EMBL/GenBank/DDBJ whole genome shotgun (WGS) entry which is preliminary data.</text>
</comment>
<reference evidence="4" key="1">
    <citation type="submission" date="2019-12" db="EMBL/GenBank/DDBJ databases">
        <title>Actinomadura physcomitrii sp. nov., a novel actinomycete isolated from moss [Physcomitrium sphaericum (Ludw) Fuernr].</title>
        <authorList>
            <person name="Zhuang X."/>
        </authorList>
    </citation>
    <scope>NUCLEOTIDE SEQUENCE [LARGE SCALE GENOMIC DNA]</scope>
    <source>
        <strain evidence="4">LD22</strain>
    </source>
</reference>
<feature type="transmembrane region" description="Helical" evidence="2">
    <location>
        <begin position="37"/>
        <end position="57"/>
    </location>
</feature>
<dbReference type="Proteomes" id="UP000462055">
    <property type="component" value="Unassembled WGS sequence"/>
</dbReference>
<evidence type="ECO:0000256" key="1">
    <source>
        <dbReference type="SAM" id="MobiDB-lite"/>
    </source>
</evidence>
<keyword evidence="2" id="KW-0472">Membrane</keyword>
<dbReference type="CDD" id="cd11614">
    <property type="entry name" value="SAF_CpaB_FlgA_like"/>
    <property type="match status" value="1"/>
</dbReference>
<evidence type="ECO:0000256" key="2">
    <source>
        <dbReference type="SAM" id="Phobius"/>
    </source>
</evidence>
<evidence type="ECO:0000313" key="4">
    <source>
        <dbReference type="EMBL" id="MWA02756.1"/>
    </source>
</evidence>
<evidence type="ECO:0000313" key="5">
    <source>
        <dbReference type="Proteomes" id="UP000462055"/>
    </source>
</evidence>
<keyword evidence="5" id="KW-1185">Reference proteome</keyword>
<gene>
    <name evidence="4" type="ORF">F8568_020730</name>
</gene>
<feature type="region of interest" description="Disordered" evidence="1">
    <location>
        <begin position="1"/>
        <end position="32"/>
    </location>
</feature>
<sequence length="236" mass="24682">MKPTTSTLPRRFLSKGARGQEPGSSARLPPLPRQRRPLRIVGAAVLVLIAVIVNVQMVQASGNRISVVLLARDVPMGHKLTPADLQVTRVAVDPAVTTVPGRQLRDVVGRRAAIGLRKGSLLAAWQLTAQPGPQRGEALVTVPLKSSAMPPGLAPGWKVRVVFTSGNQDQAAADTSAPSRQSTGLRDVPAVVDEVNGPDTEGAMTVSLVVADLDSSTLAREAAAGLVVLVVTERQA</sequence>
<proteinExistence type="predicted"/>
<name>A0A6I4MKK6_9ACTN</name>
<dbReference type="AlphaFoldDB" id="A0A6I4MKK6"/>
<keyword evidence="2" id="KW-1133">Transmembrane helix</keyword>
<dbReference type="Pfam" id="PF08666">
    <property type="entry name" value="SAF"/>
    <property type="match status" value="1"/>
</dbReference>
<keyword evidence="2" id="KW-0812">Transmembrane</keyword>
<dbReference type="RefSeq" id="WP_151595254.1">
    <property type="nucleotide sequence ID" value="NZ_WBMS02000015.1"/>
</dbReference>
<organism evidence="4 5">
    <name type="scientific">Actinomadura physcomitrii</name>
    <dbReference type="NCBI Taxonomy" id="2650748"/>
    <lineage>
        <taxon>Bacteria</taxon>
        <taxon>Bacillati</taxon>
        <taxon>Actinomycetota</taxon>
        <taxon>Actinomycetes</taxon>
        <taxon>Streptosporangiales</taxon>
        <taxon>Thermomonosporaceae</taxon>
        <taxon>Actinomadura</taxon>
    </lineage>
</organism>